<proteinExistence type="predicted"/>
<accession>A0A438EMU5</accession>
<name>A0A438EMU5_VITVI</name>
<organism evidence="1 3">
    <name type="scientific">Vitis vinifera</name>
    <name type="common">Grape</name>
    <dbReference type="NCBI Taxonomy" id="29760"/>
    <lineage>
        <taxon>Eukaryota</taxon>
        <taxon>Viridiplantae</taxon>
        <taxon>Streptophyta</taxon>
        <taxon>Embryophyta</taxon>
        <taxon>Tracheophyta</taxon>
        <taxon>Spermatophyta</taxon>
        <taxon>Magnoliopsida</taxon>
        <taxon>eudicotyledons</taxon>
        <taxon>Gunneridae</taxon>
        <taxon>Pentapetalae</taxon>
        <taxon>rosids</taxon>
        <taxon>Vitales</taxon>
        <taxon>Vitaceae</taxon>
        <taxon>Viteae</taxon>
        <taxon>Vitis</taxon>
    </lineage>
</organism>
<protein>
    <submittedName>
        <fullName evidence="1">Uncharacterized protein</fullName>
    </submittedName>
</protein>
<dbReference type="EMBL" id="QGNW01001236">
    <property type="protein sequence ID" value="RVW48955.1"/>
    <property type="molecule type" value="Genomic_DNA"/>
</dbReference>
<dbReference type="PANTHER" id="PTHR47467:SF1">
    <property type="entry name" value="WD40 REPEAT-CONTAINING PROTEIN"/>
    <property type="match status" value="1"/>
</dbReference>
<reference evidence="1 3" key="1">
    <citation type="journal article" date="2018" name="PLoS Genet.">
        <title>Population sequencing reveals clonal diversity and ancestral inbreeding in the grapevine cultivar Chardonnay.</title>
        <authorList>
            <person name="Roach M.J."/>
            <person name="Johnson D.L."/>
            <person name="Bohlmann J."/>
            <person name="van Vuuren H.J."/>
            <person name="Jones S.J."/>
            <person name="Pretorius I.S."/>
            <person name="Schmidt S.A."/>
            <person name="Borneman A.R."/>
        </authorList>
    </citation>
    <scope>NUCLEOTIDE SEQUENCE [LARGE SCALE GENOMIC DNA]</scope>
    <source>
        <strain evidence="3">cv. Chardonnay</strain>
        <strain evidence="1">I10V1</strain>
        <tissue evidence="1">Leaf</tissue>
    </source>
</reference>
<sequence length="81" mass="8568">MLESCLKNICGVSPGPDCLILGSVDSYGHLIVSQLDPSSKDVNRVTLSVLPRDCGVGEGSWAGLCFSPSQWSMVPSFLPVN</sequence>
<evidence type="ECO:0000313" key="1">
    <source>
        <dbReference type="EMBL" id="RVW48955.1"/>
    </source>
</evidence>
<evidence type="ECO:0000313" key="3">
    <source>
        <dbReference type="Proteomes" id="UP000288805"/>
    </source>
</evidence>
<dbReference type="EMBL" id="QGNW01000025">
    <property type="protein sequence ID" value="RVX13194.1"/>
    <property type="molecule type" value="Genomic_DNA"/>
</dbReference>
<dbReference type="Proteomes" id="UP000288805">
    <property type="component" value="Unassembled WGS sequence"/>
</dbReference>
<gene>
    <name evidence="2" type="ORF">CK203_018022</name>
    <name evidence="1" type="ORF">CK203_095640</name>
</gene>
<dbReference type="PANTHER" id="PTHR47467">
    <property type="entry name" value="OS01G0867200 PROTEIN"/>
    <property type="match status" value="1"/>
</dbReference>
<evidence type="ECO:0000313" key="2">
    <source>
        <dbReference type="EMBL" id="RVX13194.1"/>
    </source>
</evidence>
<comment type="caution">
    <text evidence="1">The sequence shown here is derived from an EMBL/GenBank/DDBJ whole genome shotgun (WGS) entry which is preliminary data.</text>
</comment>
<dbReference type="AlphaFoldDB" id="A0A438EMU5"/>